<dbReference type="Gene3D" id="3.40.50.12780">
    <property type="entry name" value="N-terminal domain of ligase-like"/>
    <property type="match status" value="1"/>
</dbReference>
<dbReference type="Proteomes" id="UP000182135">
    <property type="component" value="Unassembled WGS sequence"/>
</dbReference>
<dbReference type="GO" id="GO:0016020">
    <property type="term" value="C:membrane"/>
    <property type="evidence" value="ECO:0007669"/>
    <property type="project" value="TreeGrafter"/>
</dbReference>
<dbReference type="GO" id="GO:0004467">
    <property type="term" value="F:long-chain fatty acid-CoA ligase activity"/>
    <property type="evidence" value="ECO:0007669"/>
    <property type="project" value="UniProtKB-EC"/>
</dbReference>
<dbReference type="InterPro" id="IPR000873">
    <property type="entry name" value="AMP-dep_synth/lig_dom"/>
</dbReference>
<evidence type="ECO:0000313" key="3">
    <source>
        <dbReference type="EMBL" id="SFF89201.1"/>
    </source>
</evidence>
<dbReference type="Pfam" id="PF23562">
    <property type="entry name" value="AMP-binding_C_3"/>
    <property type="match status" value="1"/>
</dbReference>
<dbReference type="PANTHER" id="PTHR43272">
    <property type="entry name" value="LONG-CHAIN-FATTY-ACID--COA LIGASE"/>
    <property type="match status" value="1"/>
</dbReference>
<dbReference type="Gene3D" id="3.30.300.30">
    <property type="match status" value="1"/>
</dbReference>
<dbReference type="AlphaFoldDB" id="A0A1I2MJA9"/>
<dbReference type="InterPro" id="IPR018247">
    <property type="entry name" value="EF_Hand_1_Ca_BS"/>
</dbReference>
<dbReference type="InterPro" id="IPR045851">
    <property type="entry name" value="AMP-bd_C_sf"/>
</dbReference>
<dbReference type="InterPro" id="IPR042099">
    <property type="entry name" value="ANL_N_sf"/>
</dbReference>
<feature type="domain" description="AMP-dependent synthetase/ligase" evidence="2">
    <location>
        <begin position="19"/>
        <end position="410"/>
    </location>
</feature>
<sequence length="564" mass="63899">MGNRSSEDFKNIKELLASACVKRKNKIAISEKINNEIVSYTVERLQRDVNALGTKLIDMGLKDKHIAIIGENSYRWAVSYLAVINGVGVAVPLDKELPKNSLVKLLSAGDVNVLIFSKMFSSMIKDIKSGYSGLETFICMDDNTDGYITLNELIEAGEMLLTDGNEEYINSRIDENALSVIVFTSGTTGPNKGVMLSHHNLMTVVKMATEYFKEYKYTISVLPLHHIYENVCQLLSPINVGAIIFFNDSLKYLPNNLKIFKPEMTVMVPLFLETMYKQMIKEINKRGFMGVFNRAVKISNWLLKFKIDLRRCMFRHILGFFGGRLRTIVCGGAYLRPELVKNYREIGINVINGYGITECSPLISVNIGENLKDDSVGKIVQYNKVKINNPDKNGIGEILVKGDNVMLGYYKDNESTKNSLKDGWFNTGDLGYVDEYNNLFITGRKKNLIVLSNGKNVHPEELESYVIEVMKYVKEVVVYTSKNVGGGDMIVASIFLDNEFLQQYSDEEIRKIVDRDLAVVNSNLPGFKKIHHMFIRENEFEKTTSQKIIRDVFLKEVVKNGEKS</sequence>
<dbReference type="eggNOG" id="COG1022">
    <property type="taxonomic scope" value="Bacteria"/>
</dbReference>
<reference evidence="3 4" key="1">
    <citation type="submission" date="2016-10" db="EMBL/GenBank/DDBJ databases">
        <authorList>
            <person name="de Groot N.N."/>
        </authorList>
    </citation>
    <scope>NUCLEOTIDE SEQUENCE [LARGE SCALE GENOMIC DNA]</scope>
    <source>
        <strain evidence="3 4">NLAE-zl-G419</strain>
    </source>
</reference>
<dbReference type="Pfam" id="PF00501">
    <property type="entry name" value="AMP-binding"/>
    <property type="match status" value="1"/>
</dbReference>
<accession>A0A1I2MJA9</accession>
<name>A0A1I2MJA9_9CLOT</name>
<evidence type="ECO:0000259" key="2">
    <source>
        <dbReference type="Pfam" id="PF00501"/>
    </source>
</evidence>
<dbReference type="OrthoDB" id="9778383at2"/>
<gene>
    <name evidence="3" type="ORF">SAMN04487885_11423</name>
</gene>
<organism evidence="3 4">
    <name type="scientific">Clostridium cadaveris</name>
    <dbReference type="NCBI Taxonomy" id="1529"/>
    <lineage>
        <taxon>Bacteria</taxon>
        <taxon>Bacillati</taxon>
        <taxon>Bacillota</taxon>
        <taxon>Clostridia</taxon>
        <taxon>Eubacteriales</taxon>
        <taxon>Clostridiaceae</taxon>
        <taxon>Clostridium</taxon>
    </lineage>
</organism>
<dbReference type="PANTHER" id="PTHR43272:SF52">
    <property type="entry name" value="AMP-DEPENDENT SYNTHETASE_LIGASE DOMAIN-CONTAINING PROTEIN"/>
    <property type="match status" value="1"/>
</dbReference>
<protein>
    <submittedName>
        <fullName evidence="3">Long-chain acyl-CoA synthetase</fullName>
    </submittedName>
</protein>
<evidence type="ECO:0000256" key="1">
    <source>
        <dbReference type="ARBA" id="ARBA00024484"/>
    </source>
</evidence>
<proteinExistence type="predicted"/>
<dbReference type="STRING" id="1529.SAMN04487885_11423"/>
<comment type="catalytic activity">
    <reaction evidence="1">
        <text>a long-chain fatty acid + ATP + CoA = a long-chain fatty acyl-CoA + AMP + diphosphate</text>
        <dbReference type="Rhea" id="RHEA:15421"/>
        <dbReference type="ChEBI" id="CHEBI:30616"/>
        <dbReference type="ChEBI" id="CHEBI:33019"/>
        <dbReference type="ChEBI" id="CHEBI:57287"/>
        <dbReference type="ChEBI" id="CHEBI:57560"/>
        <dbReference type="ChEBI" id="CHEBI:83139"/>
        <dbReference type="ChEBI" id="CHEBI:456215"/>
        <dbReference type="EC" id="6.2.1.3"/>
    </reaction>
    <physiologicalReaction direction="left-to-right" evidence="1">
        <dbReference type="Rhea" id="RHEA:15422"/>
    </physiologicalReaction>
</comment>
<dbReference type="PROSITE" id="PS00018">
    <property type="entry name" value="EF_HAND_1"/>
    <property type="match status" value="1"/>
</dbReference>
<dbReference type="RefSeq" id="WP_074845745.1">
    <property type="nucleotide sequence ID" value="NZ_CABMJC010000006.1"/>
</dbReference>
<keyword evidence="4" id="KW-1185">Reference proteome</keyword>
<dbReference type="SUPFAM" id="SSF56801">
    <property type="entry name" value="Acetyl-CoA synthetase-like"/>
    <property type="match status" value="1"/>
</dbReference>
<evidence type="ECO:0000313" key="4">
    <source>
        <dbReference type="Proteomes" id="UP000182135"/>
    </source>
</evidence>
<dbReference type="EMBL" id="FOOE01000014">
    <property type="protein sequence ID" value="SFF89201.1"/>
    <property type="molecule type" value="Genomic_DNA"/>
</dbReference>